<dbReference type="Gene3D" id="2.40.10.350">
    <property type="entry name" value="Rod shape-determining protein MreC, domain 2"/>
    <property type="match status" value="1"/>
</dbReference>
<dbReference type="InterPro" id="IPR007221">
    <property type="entry name" value="MreC"/>
</dbReference>
<dbReference type="PANTHER" id="PTHR34138:SF1">
    <property type="entry name" value="CELL SHAPE-DETERMINING PROTEIN MREC"/>
    <property type="match status" value="1"/>
</dbReference>
<dbReference type="EMBL" id="JACIGI010000008">
    <property type="protein sequence ID" value="MBB4285557.1"/>
    <property type="molecule type" value="Genomic_DNA"/>
</dbReference>
<comment type="similarity">
    <text evidence="1">Belongs to the MreC family.</text>
</comment>
<dbReference type="AlphaFoldDB" id="A0A7W6WKK7"/>
<reference evidence="7 8" key="1">
    <citation type="submission" date="2020-08" db="EMBL/GenBank/DDBJ databases">
        <title>Genome sequencing of Purple Non-Sulfur Bacteria from various extreme environments.</title>
        <authorList>
            <person name="Mayer M."/>
        </authorList>
    </citation>
    <scope>NUCLEOTIDE SEQUENCE [LARGE SCALE GENOMIC DNA]</scope>
    <source>
        <strain evidence="7 8">JA135</strain>
    </source>
</reference>
<dbReference type="Pfam" id="PF04085">
    <property type="entry name" value="MreC"/>
    <property type="match status" value="1"/>
</dbReference>
<gene>
    <name evidence="7" type="ORF">GGD88_001276</name>
</gene>
<dbReference type="InterPro" id="IPR055342">
    <property type="entry name" value="MreC_beta-barrel_core"/>
</dbReference>
<dbReference type="GO" id="GO:0005886">
    <property type="term" value="C:plasma membrane"/>
    <property type="evidence" value="ECO:0007669"/>
    <property type="project" value="TreeGrafter"/>
</dbReference>
<name>A0A7W6WKK7_9PROT</name>
<feature type="coiled-coil region" evidence="5">
    <location>
        <begin position="72"/>
        <end position="109"/>
    </location>
</feature>
<evidence type="ECO:0000259" key="6">
    <source>
        <dbReference type="Pfam" id="PF04085"/>
    </source>
</evidence>
<proteinExistence type="inferred from homology"/>
<dbReference type="GO" id="GO:0008360">
    <property type="term" value="P:regulation of cell shape"/>
    <property type="evidence" value="ECO:0007669"/>
    <property type="project" value="UniProtKB-KW"/>
</dbReference>
<accession>A0A7W6WKK7</accession>
<organism evidence="7 8">
    <name type="scientific">Roseospira goensis</name>
    <dbReference type="NCBI Taxonomy" id="391922"/>
    <lineage>
        <taxon>Bacteria</taxon>
        <taxon>Pseudomonadati</taxon>
        <taxon>Pseudomonadota</taxon>
        <taxon>Alphaproteobacteria</taxon>
        <taxon>Rhodospirillales</taxon>
        <taxon>Rhodospirillaceae</taxon>
        <taxon>Roseospira</taxon>
    </lineage>
</organism>
<evidence type="ECO:0000256" key="5">
    <source>
        <dbReference type="SAM" id="Coils"/>
    </source>
</evidence>
<dbReference type="InterPro" id="IPR042177">
    <property type="entry name" value="Cell/Rod_1"/>
</dbReference>
<evidence type="ECO:0000313" key="8">
    <source>
        <dbReference type="Proteomes" id="UP000555728"/>
    </source>
</evidence>
<evidence type="ECO:0000256" key="3">
    <source>
        <dbReference type="ARBA" id="ARBA00022960"/>
    </source>
</evidence>
<dbReference type="Proteomes" id="UP000555728">
    <property type="component" value="Unassembled WGS sequence"/>
</dbReference>
<evidence type="ECO:0000313" key="7">
    <source>
        <dbReference type="EMBL" id="MBB4285557.1"/>
    </source>
</evidence>
<keyword evidence="5" id="KW-0175">Coiled coil</keyword>
<feature type="domain" description="Rod shape-determining protein MreC beta-barrel core" evidence="6">
    <location>
        <begin position="132"/>
        <end position="271"/>
    </location>
</feature>
<evidence type="ECO:0000256" key="4">
    <source>
        <dbReference type="ARBA" id="ARBA00032089"/>
    </source>
</evidence>
<protein>
    <recommendedName>
        <fullName evidence="2">Cell shape-determining protein MreC</fullName>
    </recommendedName>
    <alternativeName>
        <fullName evidence="4">Cell shape protein MreC</fullName>
    </alternativeName>
</protein>
<dbReference type="NCBIfam" id="TIGR00219">
    <property type="entry name" value="mreC"/>
    <property type="match status" value="1"/>
</dbReference>
<dbReference type="InterPro" id="IPR042175">
    <property type="entry name" value="Cell/Rod_MreC_2"/>
</dbReference>
<keyword evidence="8" id="KW-1185">Reference proteome</keyword>
<dbReference type="NCBIfam" id="NF010512">
    <property type="entry name" value="PRK13922.12-1"/>
    <property type="match status" value="1"/>
</dbReference>
<sequence>MMQPNGQLSRFGAMKVALHRLAFVVLVAAAFGLMLLGKADTVLVTRLSHAVTDALAPVLEVMSKPAASVGAVMNNIRELAAIREENARLREENQRLLRWQTLARQLQVENQRLRDLANLVPDPRPRSITGRVVADTGGVFARSLLVTVGARDGARKGQVVVAAEGLVGRLTEVGARSSRVLLLTDINSKIPVVMEESRARAILVGDNSNRPELAFLKAKAGVSPGDRIVTSGVTGAFPPGLPVGVVASVDEGHIRVELFIEEGRLELVRILDYGPDGIIADPGPGAAARAGTD</sequence>
<comment type="caution">
    <text evidence="7">The sequence shown here is derived from an EMBL/GenBank/DDBJ whole genome shotgun (WGS) entry which is preliminary data.</text>
</comment>
<keyword evidence="3" id="KW-0133">Cell shape</keyword>
<dbReference type="PANTHER" id="PTHR34138">
    <property type="entry name" value="CELL SHAPE-DETERMINING PROTEIN MREC"/>
    <property type="match status" value="1"/>
</dbReference>
<dbReference type="Gene3D" id="2.40.10.340">
    <property type="entry name" value="Rod shape-determining protein MreC, domain 1"/>
    <property type="match status" value="1"/>
</dbReference>
<evidence type="ECO:0000256" key="2">
    <source>
        <dbReference type="ARBA" id="ARBA00013855"/>
    </source>
</evidence>
<evidence type="ECO:0000256" key="1">
    <source>
        <dbReference type="ARBA" id="ARBA00009369"/>
    </source>
</evidence>